<dbReference type="EMBL" id="AP026708">
    <property type="protein sequence ID" value="BDQ33575.1"/>
    <property type="molecule type" value="Genomic_DNA"/>
</dbReference>
<dbReference type="Pfam" id="PF04632">
    <property type="entry name" value="FUSC"/>
    <property type="match status" value="1"/>
</dbReference>
<feature type="transmembrane region" description="Helical" evidence="7">
    <location>
        <begin position="37"/>
        <end position="54"/>
    </location>
</feature>
<keyword evidence="9" id="KW-1185">Reference proteome</keyword>
<evidence type="ECO:0000313" key="8">
    <source>
        <dbReference type="EMBL" id="BDQ33575.1"/>
    </source>
</evidence>
<keyword evidence="6 7" id="KW-0472">Membrane</keyword>
<keyword evidence="4 7" id="KW-0812">Transmembrane</keyword>
<evidence type="ECO:0000313" key="9">
    <source>
        <dbReference type="Proteomes" id="UP001061361"/>
    </source>
</evidence>
<dbReference type="RefSeq" id="WP_264983635.1">
    <property type="nucleotide sequence ID" value="NZ_AP026708.1"/>
</dbReference>
<dbReference type="PANTHER" id="PTHR30509:SF9">
    <property type="entry name" value="MULTIDRUG RESISTANCE PROTEIN MDTO"/>
    <property type="match status" value="1"/>
</dbReference>
<comment type="subcellular location">
    <subcellularLocation>
        <location evidence="1">Cell membrane</location>
        <topology evidence="1">Multi-pass membrane protein</topology>
    </subcellularLocation>
</comment>
<sequence>MTALPESMTRDHVRHGIKVGLAGVMAYVLSDLAGIPYAYWAVITTVIVMQVHVADSIRMSVYRFTGTALGAAMGIVMILVLPPEPAYTLVGIFVGTGLCAYLTRYNERFRMAAITVAIVFLTSLHEDNRIWFTLSRVAEIGMGVSCAFLVSVLVWPNRTGENLRARLRAQYDEAAELYARLVGHFLSRQEKADPDLLFDLNGEIRQNVDMFHKVYAMERRLFREDVALLSLQVTTLRSVLERMHALLNLLNDVEGEGFDIIMAPELNALCSATAEALRALGRGEPHDSHALAGAVVAADERFHELRHQGVTDRFEARRLFQVLGFINAAQLLGEYLLDVLNKPEMAKRD</sequence>
<evidence type="ECO:0000256" key="5">
    <source>
        <dbReference type="ARBA" id="ARBA00022989"/>
    </source>
</evidence>
<dbReference type="PANTHER" id="PTHR30509">
    <property type="entry name" value="P-HYDROXYBENZOIC ACID EFFLUX PUMP SUBUNIT-RELATED"/>
    <property type="match status" value="1"/>
</dbReference>
<protein>
    <submittedName>
        <fullName evidence="8">FUSC family protein</fullName>
    </submittedName>
</protein>
<keyword evidence="5 7" id="KW-1133">Transmembrane helix</keyword>
<gene>
    <name evidence="8" type="ORF">JCM14722_11170</name>
</gene>
<name>A0ABN6RU49_9BACT</name>
<keyword evidence="2" id="KW-0813">Transport</keyword>
<feature type="transmembrane region" description="Helical" evidence="7">
    <location>
        <begin position="61"/>
        <end position="80"/>
    </location>
</feature>
<evidence type="ECO:0000256" key="6">
    <source>
        <dbReference type="ARBA" id="ARBA00023136"/>
    </source>
</evidence>
<evidence type="ECO:0000256" key="4">
    <source>
        <dbReference type="ARBA" id="ARBA00022692"/>
    </source>
</evidence>
<keyword evidence="3" id="KW-1003">Cell membrane</keyword>
<reference evidence="8" key="1">
    <citation type="submission" date="2022-08" db="EMBL/GenBank/DDBJ databases">
        <title>Genome Sequence of the sulphate-reducing bacterium, Pseudodesulfovibrio portus JCM14722.</title>
        <authorList>
            <person name="Kondo R."/>
            <person name="Kataoka T."/>
        </authorList>
    </citation>
    <scope>NUCLEOTIDE SEQUENCE</scope>
    <source>
        <strain evidence="8">JCM 14722</strain>
    </source>
</reference>
<dbReference type="InterPro" id="IPR006726">
    <property type="entry name" value="PHBA_efflux_AaeB/fusaric-R"/>
</dbReference>
<evidence type="ECO:0000256" key="3">
    <source>
        <dbReference type="ARBA" id="ARBA00022475"/>
    </source>
</evidence>
<evidence type="ECO:0000256" key="2">
    <source>
        <dbReference type="ARBA" id="ARBA00022448"/>
    </source>
</evidence>
<evidence type="ECO:0000256" key="7">
    <source>
        <dbReference type="SAM" id="Phobius"/>
    </source>
</evidence>
<dbReference type="Proteomes" id="UP001061361">
    <property type="component" value="Chromosome"/>
</dbReference>
<accession>A0ABN6RU49</accession>
<proteinExistence type="predicted"/>
<evidence type="ECO:0000256" key="1">
    <source>
        <dbReference type="ARBA" id="ARBA00004651"/>
    </source>
</evidence>
<feature type="transmembrane region" description="Helical" evidence="7">
    <location>
        <begin position="86"/>
        <end position="102"/>
    </location>
</feature>
<organism evidence="8 9">
    <name type="scientific">Pseudodesulfovibrio portus</name>
    <dbReference type="NCBI Taxonomy" id="231439"/>
    <lineage>
        <taxon>Bacteria</taxon>
        <taxon>Pseudomonadati</taxon>
        <taxon>Thermodesulfobacteriota</taxon>
        <taxon>Desulfovibrionia</taxon>
        <taxon>Desulfovibrionales</taxon>
        <taxon>Desulfovibrionaceae</taxon>
    </lineage>
</organism>